<dbReference type="AlphaFoldDB" id="A0AAE0H923"/>
<feature type="compositionally biased region" description="Basic and acidic residues" evidence="1">
    <location>
        <begin position="107"/>
        <end position="118"/>
    </location>
</feature>
<protein>
    <recommendedName>
        <fullName evidence="2">Rad60/SUMO-like domain-containing protein</fullName>
    </recommendedName>
</protein>
<dbReference type="SUPFAM" id="SSF54236">
    <property type="entry name" value="Ubiquitin-like"/>
    <property type="match status" value="1"/>
</dbReference>
<dbReference type="Proteomes" id="UP001278766">
    <property type="component" value="Unassembled WGS sequence"/>
</dbReference>
<organism evidence="3 4">
    <name type="scientific">Chaetomium fimeti</name>
    <dbReference type="NCBI Taxonomy" id="1854472"/>
    <lineage>
        <taxon>Eukaryota</taxon>
        <taxon>Fungi</taxon>
        <taxon>Dikarya</taxon>
        <taxon>Ascomycota</taxon>
        <taxon>Pezizomycotina</taxon>
        <taxon>Sordariomycetes</taxon>
        <taxon>Sordariomycetidae</taxon>
        <taxon>Sordariales</taxon>
        <taxon>Chaetomiaceae</taxon>
        <taxon>Chaetomium</taxon>
    </lineage>
</organism>
<dbReference type="Gene3D" id="3.10.20.90">
    <property type="entry name" value="Phosphatidylinositol 3-kinase Catalytic Subunit, Chain A, domain 1"/>
    <property type="match status" value="1"/>
</dbReference>
<dbReference type="InterPro" id="IPR029071">
    <property type="entry name" value="Ubiquitin-like_domsf"/>
</dbReference>
<feature type="compositionally biased region" description="Basic and acidic residues" evidence="1">
    <location>
        <begin position="1"/>
        <end position="10"/>
    </location>
</feature>
<dbReference type="EMBL" id="JAUEPN010000007">
    <property type="protein sequence ID" value="KAK3292195.1"/>
    <property type="molecule type" value="Genomic_DNA"/>
</dbReference>
<dbReference type="GeneID" id="87838807"/>
<feature type="region of interest" description="Disordered" evidence="1">
    <location>
        <begin position="1"/>
        <end position="227"/>
    </location>
</feature>
<comment type="caution">
    <text evidence="3">The sequence shown here is derived from an EMBL/GenBank/DDBJ whole genome shotgun (WGS) entry which is preliminary data.</text>
</comment>
<keyword evidence="4" id="KW-1185">Reference proteome</keyword>
<dbReference type="Pfam" id="PF11976">
    <property type="entry name" value="Rad60-SLD"/>
    <property type="match status" value="1"/>
</dbReference>
<dbReference type="InterPro" id="IPR022617">
    <property type="entry name" value="Rad60/SUMO-like_dom"/>
</dbReference>
<name>A0AAE0H923_9PEZI</name>
<feature type="compositionally biased region" description="Basic and acidic residues" evidence="1">
    <location>
        <begin position="30"/>
        <end position="74"/>
    </location>
</feature>
<proteinExistence type="predicted"/>
<feature type="domain" description="Rad60/SUMO-like" evidence="2">
    <location>
        <begin position="401"/>
        <end position="467"/>
    </location>
</feature>
<evidence type="ECO:0000256" key="1">
    <source>
        <dbReference type="SAM" id="MobiDB-lite"/>
    </source>
</evidence>
<reference evidence="3" key="2">
    <citation type="submission" date="2023-06" db="EMBL/GenBank/DDBJ databases">
        <authorList>
            <consortium name="Lawrence Berkeley National Laboratory"/>
            <person name="Haridas S."/>
            <person name="Hensen N."/>
            <person name="Bonometti L."/>
            <person name="Westerberg I."/>
            <person name="Brannstrom I.O."/>
            <person name="Guillou S."/>
            <person name="Cros-Aarteil S."/>
            <person name="Calhoun S."/>
            <person name="Kuo A."/>
            <person name="Mondo S."/>
            <person name="Pangilinan J."/>
            <person name="Riley R."/>
            <person name="Labutti K."/>
            <person name="Andreopoulos B."/>
            <person name="Lipzen A."/>
            <person name="Chen C."/>
            <person name="Yanf M."/>
            <person name="Daum C."/>
            <person name="Ng V."/>
            <person name="Clum A."/>
            <person name="Steindorff A."/>
            <person name="Ohm R."/>
            <person name="Martin F."/>
            <person name="Silar P."/>
            <person name="Natvig D."/>
            <person name="Lalanne C."/>
            <person name="Gautier V."/>
            <person name="Ament-Velasquez S.L."/>
            <person name="Kruys A."/>
            <person name="Hutchinson M.I."/>
            <person name="Powell A.J."/>
            <person name="Barry K."/>
            <person name="Miller A.N."/>
            <person name="Grigoriev I.V."/>
            <person name="Debuchy R."/>
            <person name="Gladieux P."/>
            <person name="Thoren M.H."/>
            <person name="Johannesson H."/>
        </authorList>
    </citation>
    <scope>NUCLEOTIDE SEQUENCE</scope>
    <source>
        <strain evidence="3">CBS 168.71</strain>
    </source>
</reference>
<reference evidence="3" key="1">
    <citation type="journal article" date="2023" name="Mol. Phylogenet. Evol.">
        <title>Genome-scale phylogeny and comparative genomics of the fungal order Sordariales.</title>
        <authorList>
            <person name="Hensen N."/>
            <person name="Bonometti L."/>
            <person name="Westerberg I."/>
            <person name="Brannstrom I.O."/>
            <person name="Guillou S."/>
            <person name="Cros-Aarteil S."/>
            <person name="Calhoun S."/>
            <person name="Haridas S."/>
            <person name="Kuo A."/>
            <person name="Mondo S."/>
            <person name="Pangilinan J."/>
            <person name="Riley R."/>
            <person name="LaButti K."/>
            <person name="Andreopoulos B."/>
            <person name="Lipzen A."/>
            <person name="Chen C."/>
            <person name="Yan M."/>
            <person name="Daum C."/>
            <person name="Ng V."/>
            <person name="Clum A."/>
            <person name="Steindorff A."/>
            <person name="Ohm R.A."/>
            <person name="Martin F."/>
            <person name="Silar P."/>
            <person name="Natvig D.O."/>
            <person name="Lalanne C."/>
            <person name="Gautier V."/>
            <person name="Ament-Velasquez S.L."/>
            <person name="Kruys A."/>
            <person name="Hutchinson M.I."/>
            <person name="Powell A.J."/>
            <person name="Barry K."/>
            <person name="Miller A.N."/>
            <person name="Grigoriev I.V."/>
            <person name="Debuchy R."/>
            <person name="Gladieux P."/>
            <person name="Hiltunen Thoren M."/>
            <person name="Johannesson H."/>
        </authorList>
    </citation>
    <scope>NUCLEOTIDE SEQUENCE</scope>
    <source>
        <strain evidence="3">CBS 168.71</strain>
    </source>
</reference>
<evidence type="ECO:0000313" key="4">
    <source>
        <dbReference type="Proteomes" id="UP001278766"/>
    </source>
</evidence>
<feature type="compositionally biased region" description="Basic residues" evidence="1">
    <location>
        <begin position="145"/>
        <end position="159"/>
    </location>
</feature>
<sequence length="479" mass="52861">MATMMPEHDILSPPKKRALPFKRTVARKQQSSEEPKKPEEDNDLDLFRHSKEVFPEVLREAKEAGEEKDQSQNDHKRRKLSSSSSSDPIHSRKRSTVADESDDDLIMDVKGKGKEIIRPRRLSTPPGPSSAQTLSRTPGSNRTTPKTKTRASRRSRSRNRTGSPALPVTILDDSDEEDIKPTTSRSQPRDSTTDTATPLRSAPPADSSSPIEILTNPLSDPEPPNEDFSEWVNKARALQAAESQNTVATIFITSRLPGCEEPMLVTRRLNQGVQLLLDVWVSRNEAALGPTAAAAEPGRLFLTWKGNKIYGHSTLASLGVQVDARGALRDNVGEGYVRGGGLHLEVWTEEVYAEYLENRGKEWALKLGVEEEGEEEGDVVEAGTGFGGAGEEVPPARKKGIRIVLKAKEHEPLKLTAREETDAEMLVEAFRTQRGIGPEWELAISFDGERLDDDVLISDLDVDPDEVNQLEVLMKEASG</sequence>
<dbReference type="RefSeq" id="XP_062655709.1">
    <property type="nucleotide sequence ID" value="XM_062801859.1"/>
</dbReference>
<gene>
    <name evidence="3" type="ORF">B0H64DRAFT_364927</name>
</gene>
<feature type="compositionally biased region" description="Polar residues" evidence="1">
    <location>
        <begin position="129"/>
        <end position="141"/>
    </location>
</feature>
<accession>A0AAE0H923</accession>
<evidence type="ECO:0000259" key="2">
    <source>
        <dbReference type="Pfam" id="PF11976"/>
    </source>
</evidence>
<feature type="compositionally biased region" description="Basic residues" evidence="1">
    <location>
        <begin position="14"/>
        <end position="26"/>
    </location>
</feature>
<evidence type="ECO:0000313" key="3">
    <source>
        <dbReference type="EMBL" id="KAK3292195.1"/>
    </source>
</evidence>